<evidence type="ECO:0000256" key="2">
    <source>
        <dbReference type="SAM" id="MobiDB-lite"/>
    </source>
</evidence>
<keyword evidence="4" id="KW-1185">Reference proteome</keyword>
<feature type="compositionally biased region" description="Basic and acidic residues" evidence="2">
    <location>
        <begin position="401"/>
        <end position="414"/>
    </location>
</feature>
<dbReference type="STRING" id="31246.A0A183NH61"/>
<evidence type="ECO:0000313" key="3">
    <source>
        <dbReference type="EMBL" id="VDO78236.1"/>
    </source>
</evidence>
<dbReference type="Proteomes" id="UP000269396">
    <property type="component" value="Unassembled WGS sequence"/>
</dbReference>
<evidence type="ECO:0000313" key="4">
    <source>
        <dbReference type="Proteomes" id="UP000269396"/>
    </source>
</evidence>
<accession>A0A183NH61</accession>
<dbReference type="EMBL" id="UZAL01001614">
    <property type="protein sequence ID" value="VDO78236.1"/>
    <property type="molecule type" value="Genomic_DNA"/>
</dbReference>
<sequence length="474" mass="52249">MDDYQQLKSKYERLCVEFKKLRSKYKTLKDNENELNQQLQEKLIQKDLYIEKLKQEIEQLKLNNHNISVNGITYENSTKLSLLLNNINKDSDHLSLIDTVNVNEVAKKSIITQEVNNNLHQTTLSDASYTPIHITKHNSFPMVTNDNSTNSILSSPSDICHDIIVDTYNKSSSLNLLPSKSLLSSLSSKLPSSSSSSFLSEDTLMITNTTISIPSTTTTSTTPSSSSTTTTPSTTTSTPSTTTATSTTPSTTTATSTTPSTTTATSTTPSTTAATSTTPSTTASTPSTTTATSTTPSTTTSTSTPSTTTATSTTPSTTTTLNLSSSYDQDWTFIVNTEEKLIEQFVQLLNNWINSIKTNQNLSFINKEKLDHILMNRITQLESQLCEISLQYQLERKRRLKEQSQSETKDDAKPIVHNSQVSDSNDPEQLSNSSNGKSDETPNPHKVIMKRLHKAIEESIYFASRSNLLQDEVS</sequence>
<feature type="region of interest" description="Disordered" evidence="2">
    <location>
        <begin position="210"/>
        <end position="320"/>
    </location>
</feature>
<organism evidence="3 4">
    <name type="scientific">Schistosoma mattheei</name>
    <dbReference type="NCBI Taxonomy" id="31246"/>
    <lineage>
        <taxon>Eukaryota</taxon>
        <taxon>Metazoa</taxon>
        <taxon>Spiralia</taxon>
        <taxon>Lophotrochozoa</taxon>
        <taxon>Platyhelminthes</taxon>
        <taxon>Trematoda</taxon>
        <taxon>Digenea</taxon>
        <taxon>Strigeidida</taxon>
        <taxon>Schistosomatoidea</taxon>
        <taxon>Schistosomatidae</taxon>
        <taxon>Schistosoma</taxon>
    </lineage>
</organism>
<dbReference type="AlphaFoldDB" id="A0A183NH61"/>
<feature type="region of interest" description="Disordered" evidence="2">
    <location>
        <begin position="401"/>
        <end position="450"/>
    </location>
</feature>
<name>A0A183NH61_9TREM</name>
<keyword evidence="1" id="KW-0175">Coiled coil</keyword>
<evidence type="ECO:0000256" key="1">
    <source>
        <dbReference type="SAM" id="Coils"/>
    </source>
</evidence>
<feature type="coiled-coil region" evidence="1">
    <location>
        <begin position="4"/>
        <end position="70"/>
    </location>
</feature>
<gene>
    <name evidence="3" type="ORF">SMTD_LOCUS1447</name>
</gene>
<protein>
    <submittedName>
        <fullName evidence="3">Uncharacterized protein</fullName>
    </submittedName>
</protein>
<reference evidence="3 4" key="1">
    <citation type="submission" date="2018-11" db="EMBL/GenBank/DDBJ databases">
        <authorList>
            <consortium name="Pathogen Informatics"/>
        </authorList>
    </citation>
    <scope>NUCLEOTIDE SEQUENCE [LARGE SCALE GENOMIC DNA]</scope>
    <source>
        <strain>Denwood</strain>
        <strain evidence="4">Zambia</strain>
    </source>
</reference>
<proteinExistence type="predicted"/>
<feature type="compositionally biased region" description="Polar residues" evidence="2">
    <location>
        <begin position="417"/>
        <end position="436"/>
    </location>
</feature>